<accession>A0ABY1Q2W3</accession>
<organism evidence="7 8">
    <name type="scientific">Novosphingobium panipatense</name>
    <dbReference type="NCBI Taxonomy" id="428991"/>
    <lineage>
        <taxon>Bacteria</taxon>
        <taxon>Pseudomonadati</taxon>
        <taxon>Pseudomonadota</taxon>
        <taxon>Alphaproteobacteria</taxon>
        <taxon>Sphingomonadales</taxon>
        <taxon>Sphingomonadaceae</taxon>
        <taxon>Novosphingobium</taxon>
    </lineage>
</organism>
<dbReference type="Gene3D" id="3.30.1150.10">
    <property type="match status" value="1"/>
</dbReference>
<feature type="signal peptide" evidence="5">
    <location>
        <begin position="1"/>
        <end position="26"/>
    </location>
</feature>
<comment type="caution">
    <text evidence="7">The sequence shown here is derived from an EMBL/GenBank/DDBJ whole genome shotgun (WGS) entry which is preliminary data.</text>
</comment>
<evidence type="ECO:0000313" key="7">
    <source>
        <dbReference type="EMBL" id="SMP57468.1"/>
    </source>
</evidence>
<evidence type="ECO:0000313" key="8">
    <source>
        <dbReference type="Proteomes" id="UP001157910"/>
    </source>
</evidence>
<evidence type="ECO:0000259" key="6">
    <source>
        <dbReference type="PROSITE" id="PS52015"/>
    </source>
</evidence>
<keyword evidence="2" id="KW-0812">Transmembrane</keyword>
<comment type="subcellular location">
    <subcellularLocation>
        <location evidence="1">Membrane</location>
        <topology evidence="1">Single-pass membrane protein</topology>
    </subcellularLocation>
</comment>
<evidence type="ECO:0000256" key="4">
    <source>
        <dbReference type="ARBA" id="ARBA00023136"/>
    </source>
</evidence>
<dbReference type="SUPFAM" id="SSF74653">
    <property type="entry name" value="TolA/TonB C-terminal domain"/>
    <property type="match status" value="1"/>
</dbReference>
<dbReference type="EMBL" id="FXUI01000002">
    <property type="protein sequence ID" value="SMP57468.1"/>
    <property type="molecule type" value="Genomic_DNA"/>
</dbReference>
<feature type="chain" id="PRO_5046563977" evidence="5">
    <location>
        <begin position="27"/>
        <end position="169"/>
    </location>
</feature>
<name>A0ABY1Q2W3_9SPHN</name>
<dbReference type="RefSeq" id="WP_283405312.1">
    <property type="nucleotide sequence ID" value="NZ_FXUI01000002.1"/>
</dbReference>
<keyword evidence="3" id="KW-1133">Transmembrane helix</keyword>
<evidence type="ECO:0000256" key="5">
    <source>
        <dbReference type="SAM" id="SignalP"/>
    </source>
</evidence>
<dbReference type="InterPro" id="IPR006260">
    <property type="entry name" value="TonB/TolA_C"/>
</dbReference>
<gene>
    <name evidence="7" type="ORF">SAMN06296065_102283</name>
</gene>
<evidence type="ECO:0000256" key="1">
    <source>
        <dbReference type="ARBA" id="ARBA00004167"/>
    </source>
</evidence>
<dbReference type="PROSITE" id="PS52015">
    <property type="entry name" value="TONB_CTD"/>
    <property type="match status" value="1"/>
</dbReference>
<protein>
    <submittedName>
        <fullName evidence="7">TonB family C-terminal domain-containing protein</fullName>
    </submittedName>
</protein>
<dbReference type="InterPro" id="IPR037682">
    <property type="entry name" value="TonB_C"/>
</dbReference>
<keyword evidence="4" id="KW-0472">Membrane</keyword>
<keyword evidence="8" id="KW-1185">Reference proteome</keyword>
<dbReference type="NCBIfam" id="TIGR01352">
    <property type="entry name" value="tonB_Cterm"/>
    <property type="match status" value="1"/>
</dbReference>
<dbReference type="Pfam" id="PF03544">
    <property type="entry name" value="TonB_C"/>
    <property type="match status" value="1"/>
</dbReference>
<keyword evidence="5" id="KW-0732">Signal</keyword>
<reference evidence="7 8" key="1">
    <citation type="submission" date="2017-05" db="EMBL/GenBank/DDBJ databases">
        <authorList>
            <person name="Varghese N."/>
            <person name="Submissions S."/>
        </authorList>
    </citation>
    <scope>NUCLEOTIDE SEQUENCE [LARGE SCALE GENOMIC DNA]</scope>
    <source>
        <strain evidence="7 8">SM16</strain>
    </source>
</reference>
<dbReference type="Proteomes" id="UP001157910">
    <property type="component" value="Unassembled WGS sequence"/>
</dbReference>
<evidence type="ECO:0000256" key="2">
    <source>
        <dbReference type="ARBA" id="ARBA00022692"/>
    </source>
</evidence>
<proteinExistence type="predicted"/>
<feature type="domain" description="TonB C-terminal" evidence="6">
    <location>
        <begin position="39"/>
        <end position="135"/>
    </location>
</feature>
<sequence length="169" mass="18356">MKRIEITAWVAVATILPYGSTVSAHAETIVTASPPTLASWSDRVFKDIDREIRYPEPFGPQRPSSGVVAVKFNCSESGAPAGVALLKSSGHRDLDRETLRAVNKIATLHPLPPGLKHDQLYVVRVLYANSHGEAERQLAKMREEAAQSNAWYNQGEQLAGVLELVPSGG</sequence>
<evidence type="ECO:0000256" key="3">
    <source>
        <dbReference type="ARBA" id="ARBA00022989"/>
    </source>
</evidence>